<dbReference type="GO" id="GO:0008375">
    <property type="term" value="F:acetylglucosaminyltransferase activity"/>
    <property type="evidence" value="ECO:0007669"/>
    <property type="project" value="TreeGrafter"/>
</dbReference>
<dbReference type="PANTHER" id="PTHR19297:SF191">
    <property type="entry name" value="PROTEIN XYLOSYLTRANSFERASE"/>
    <property type="match status" value="1"/>
</dbReference>
<protein>
    <submittedName>
        <fullName evidence="12">Uncharacterized protein</fullName>
    </submittedName>
</protein>
<keyword evidence="11" id="KW-1185">Reference proteome</keyword>
<evidence type="ECO:0000256" key="3">
    <source>
        <dbReference type="ARBA" id="ARBA00022676"/>
    </source>
</evidence>
<keyword evidence="7" id="KW-1133">Transmembrane helix</keyword>
<sequence length="283" mass="33358">MQREARSFHYGFPWIQNIDRAIICQKSINPKFLFLLDDNPRLLAVCAFSLFSWRFWATKSKSLLPKTATVIRKPFFYIRHGFDCRNLLYNISDQYTVDRPLAKQFDLWKKFGDCKALFDYHYYPQRPLTSNEENFPLAYVILVNEHLEQVEILFNSIYQPQNLYCFHIDLKSSLIFYSSIKRLASCFDNVFVVDRMVVVNPVSHSMILAQLECLKILTMNSPSISTKYNWQYVILLQGHDFPLKTNAEIVEILKIHDGANDVELINEIAWKARVDRNARIFFS</sequence>
<keyword evidence="5" id="KW-0812">Transmembrane</keyword>
<keyword evidence="3" id="KW-0328">Glycosyltransferase</keyword>
<evidence type="ECO:0000256" key="1">
    <source>
        <dbReference type="ARBA" id="ARBA00004606"/>
    </source>
</evidence>
<evidence type="ECO:0000256" key="8">
    <source>
        <dbReference type="ARBA" id="ARBA00023136"/>
    </source>
</evidence>
<evidence type="ECO:0000256" key="9">
    <source>
        <dbReference type="ARBA" id="ARBA00023180"/>
    </source>
</evidence>
<dbReference type="WBParaSite" id="nRc.2.0.1.t06029-RA">
    <property type="protein sequence ID" value="nRc.2.0.1.t06029-RA"/>
    <property type="gene ID" value="nRc.2.0.1.g06029"/>
</dbReference>
<proteinExistence type="inferred from homology"/>
<evidence type="ECO:0000256" key="6">
    <source>
        <dbReference type="ARBA" id="ARBA00022968"/>
    </source>
</evidence>
<evidence type="ECO:0000256" key="10">
    <source>
        <dbReference type="ARBA" id="ARBA00038150"/>
    </source>
</evidence>
<evidence type="ECO:0000256" key="2">
    <source>
        <dbReference type="ARBA" id="ARBA00004922"/>
    </source>
</evidence>
<evidence type="ECO:0000256" key="7">
    <source>
        <dbReference type="ARBA" id="ARBA00022989"/>
    </source>
</evidence>
<evidence type="ECO:0000256" key="5">
    <source>
        <dbReference type="ARBA" id="ARBA00022692"/>
    </source>
</evidence>
<dbReference type="AlphaFoldDB" id="A0A915HVV1"/>
<keyword evidence="8" id="KW-0472">Membrane</keyword>
<evidence type="ECO:0000313" key="12">
    <source>
        <dbReference type="WBParaSite" id="nRc.2.0.1.t06029-RA"/>
    </source>
</evidence>
<accession>A0A915HVV1</accession>
<comment type="pathway">
    <text evidence="2">Protein modification; protein glycosylation.</text>
</comment>
<keyword evidence="4" id="KW-0808">Transferase</keyword>
<keyword evidence="9" id="KW-0325">Glycoprotein</keyword>
<dbReference type="PANTHER" id="PTHR19297">
    <property type="entry name" value="GLYCOSYLTRANSFERASE 14 FAMILY MEMBER"/>
    <property type="match status" value="1"/>
</dbReference>
<dbReference type="InterPro" id="IPR003406">
    <property type="entry name" value="Glyco_trans_14"/>
</dbReference>
<dbReference type="Pfam" id="PF02485">
    <property type="entry name" value="Branch"/>
    <property type="match status" value="1"/>
</dbReference>
<organism evidence="11 12">
    <name type="scientific">Romanomermis culicivorax</name>
    <name type="common">Nematode worm</name>
    <dbReference type="NCBI Taxonomy" id="13658"/>
    <lineage>
        <taxon>Eukaryota</taxon>
        <taxon>Metazoa</taxon>
        <taxon>Ecdysozoa</taxon>
        <taxon>Nematoda</taxon>
        <taxon>Enoplea</taxon>
        <taxon>Dorylaimia</taxon>
        <taxon>Mermithida</taxon>
        <taxon>Mermithoidea</taxon>
        <taxon>Mermithidae</taxon>
        <taxon>Romanomermis</taxon>
    </lineage>
</organism>
<dbReference type="Proteomes" id="UP000887565">
    <property type="component" value="Unplaced"/>
</dbReference>
<comment type="similarity">
    <text evidence="10">Belongs to the glycosyltransferase 14 family.</text>
</comment>
<dbReference type="GO" id="GO:0016020">
    <property type="term" value="C:membrane"/>
    <property type="evidence" value="ECO:0007669"/>
    <property type="project" value="UniProtKB-SubCell"/>
</dbReference>
<keyword evidence="6" id="KW-0735">Signal-anchor</keyword>
<reference evidence="12" key="1">
    <citation type="submission" date="2022-11" db="UniProtKB">
        <authorList>
            <consortium name="WormBaseParasite"/>
        </authorList>
    </citation>
    <scope>IDENTIFICATION</scope>
</reference>
<evidence type="ECO:0000256" key="4">
    <source>
        <dbReference type="ARBA" id="ARBA00022679"/>
    </source>
</evidence>
<evidence type="ECO:0000313" key="11">
    <source>
        <dbReference type="Proteomes" id="UP000887565"/>
    </source>
</evidence>
<name>A0A915HVV1_ROMCU</name>
<comment type="subcellular location">
    <subcellularLocation>
        <location evidence="1">Membrane</location>
        <topology evidence="1">Single-pass type II membrane protein</topology>
    </subcellularLocation>
</comment>